<accession>A0A7J8U0V3</accession>
<proteinExistence type="predicted"/>
<organism evidence="1 2">
    <name type="scientific">Gossypium klotzschianum</name>
    <dbReference type="NCBI Taxonomy" id="34286"/>
    <lineage>
        <taxon>Eukaryota</taxon>
        <taxon>Viridiplantae</taxon>
        <taxon>Streptophyta</taxon>
        <taxon>Embryophyta</taxon>
        <taxon>Tracheophyta</taxon>
        <taxon>Spermatophyta</taxon>
        <taxon>Magnoliopsida</taxon>
        <taxon>eudicotyledons</taxon>
        <taxon>Gunneridae</taxon>
        <taxon>Pentapetalae</taxon>
        <taxon>rosids</taxon>
        <taxon>malvids</taxon>
        <taxon>Malvales</taxon>
        <taxon>Malvaceae</taxon>
        <taxon>Malvoideae</taxon>
        <taxon>Gossypium</taxon>
    </lineage>
</organism>
<evidence type="ECO:0000313" key="1">
    <source>
        <dbReference type="EMBL" id="MBA0643894.1"/>
    </source>
</evidence>
<gene>
    <name evidence="1" type="ORF">Goklo_028144</name>
</gene>
<sequence>MYSIVNIKVLLQNPKGETLLIEIDSSRSHTTIPITIQ</sequence>
<dbReference type="Proteomes" id="UP000593573">
    <property type="component" value="Unassembled WGS sequence"/>
</dbReference>
<comment type="caution">
    <text evidence="1">The sequence shown here is derived from an EMBL/GenBank/DDBJ whole genome shotgun (WGS) entry which is preliminary data.</text>
</comment>
<keyword evidence="2" id="KW-1185">Reference proteome</keyword>
<reference evidence="1 2" key="1">
    <citation type="journal article" date="2019" name="Genome Biol. Evol.">
        <title>Insights into the evolution of the New World diploid cottons (Gossypium, subgenus Houzingenia) based on genome sequencing.</title>
        <authorList>
            <person name="Grover C.E."/>
            <person name="Arick M.A. 2nd"/>
            <person name="Thrash A."/>
            <person name="Conover J.L."/>
            <person name="Sanders W.S."/>
            <person name="Peterson D.G."/>
            <person name="Frelichowski J.E."/>
            <person name="Scheffler J.A."/>
            <person name="Scheffler B.E."/>
            <person name="Wendel J.F."/>
        </authorList>
    </citation>
    <scope>NUCLEOTIDE SEQUENCE [LARGE SCALE GENOMIC DNA]</scope>
    <source>
        <strain evidence="1">57</strain>
        <tissue evidence="1">Leaf</tissue>
    </source>
</reference>
<name>A0A7J8U0V3_9ROSI</name>
<dbReference type="AlphaFoldDB" id="A0A7J8U0V3"/>
<dbReference type="EMBL" id="JABFAB010000003">
    <property type="protein sequence ID" value="MBA0643894.1"/>
    <property type="molecule type" value="Genomic_DNA"/>
</dbReference>
<evidence type="ECO:0000313" key="2">
    <source>
        <dbReference type="Proteomes" id="UP000593573"/>
    </source>
</evidence>
<protein>
    <submittedName>
        <fullName evidence="1">Uncharacterized protein</fullName>
    </submittedName>
</protein>